<dbReference type="EMBL" id="HACM01010303">
    <property type="protein sequence ID" value="CRZ10745.1"/>
    <property type="molecule type" value="Transcribed_RNA"/>
</dbReference>
<reference evidence="7" key="1">
    <citation type="submission" date="2015-04" db="EMBL/GenBank/DDBJ databases">
        <title>The genome sequence of the plant pathogenic Rhizarian Plasmodiophora brassicae reveals insights in its biotrophic life cycle and the origin of chitin synthesis.</title>
        <authorList>
            <person name="Schwelm A."/>
            <person name="Fogelqvist J."/>
            <person name="Knaust A."/>
            <person name="Julke S."/>
            <person name="Lilja T."/>
            <person name="Dhandapani V."/>
            <person name="Bonilla-Rosso G."/>
            <person name="Karlsson M."/>
            <person name="Shevchenko A."/>
            <person name="Choi S.R."/>
            <person name="Kim H.G."/>
            <person name="Park J.Y."/>
            <person name="Lim Y.P."/>
            <person name="Ludwig-Muller J."/>
            <person name="Dixelius C."/>
        </authorList>
    </citation>
    <scope>NUCLEOTIDE SEQUENCE</scope>
    <source>
        <tissue evidence="7">Potato root galls</tissue>
    </source>
</reference>
<sequence length="439" mass="47330">MSGSSMAPVGNSDSSPKAQEVMEYLTTHELTQRLNDIVNNTVRARAPDPFAFIAEQFLAIAESPVVSHVATCSALDDAGLFNSVNVHLFCRQSSSSYYIASGRNFLNAPVSVDEGAIGTAISNVLKSIPLKAENLSDTDRSLSEIKQDGSQFFIPAASAGFLKAIAQVVRQDPYSVLHNILHPSCSDAIVMPTPLVDIVKSKNLKFNSFGMASTSKLSLRRYLQAVSFVCKEIKSKSIAGASQILLVESKKPDDILTMLGQAITGAQITLGEQAVLWLDAGAGAMFNVETNDYEFNDGACVSREELLALYQTMVAQHPSLAIIIDPFHIDDRQGWTLFDSALGKHVTALSSTLSTVGIPSTVSFRTTVSDFIDISQGAKKTNPCFIASCSHNIRNDDIIVDLAIASGAKYCRFGPITGGTNAELYNRLLWIDNTTQTTK</sequence>
<dbReference type="SMART" id="SM01192">
    <property type="entry name" value="Enolase_C"/>
    <property type="match status" value="1"/>
</dbReference>
<evidence type="ECO:0000313" key="7">
    <source>
        <dbReference type="EMBL" id="CRZ10745.1"/>
    </source>
</evidence>
<dbReference type="UniPathway" id="UPA00109">
    <property type="reaction ID" value="UER00187"/>
</dbReference>
<dbReference type="PANTHER" id="PTHR11902:SF1">
    <property type="entry name" value="ENOLASE"/>
    <property type="match status" value="1"/>
</dbReference>
<dbReference type="EC" id="4.2.1.11" evidence="3"/>
<dbReference type="CDD" id="cd22962">
    <property type="entry name" value="DD_AtENO3-like"/>
    <property type="match status" value="1"/>
</dbReference>
<keyword evidence="4" id="KW-0324">Glycolysis</keyword>
<organism evidence="7">
    <name type="scientific">Spongospora subterranea</name>
    <dbReference type="NCBI Taxonomy" id="70186"/>
    <lineage>
        <taxon>Eukaryota</taxon>
        <taxon>Sar</taxon>
        <taxon>Rhizaria</taxon>
        <taxon>Endomyxa</taxon>
        <taxon>Phytomyxea</taxon>
        <taxon>Plasmodiophorida</taxon>
        <taxon>Plasmodiophoridae</taxon>
        <taxon>Spongospora</taxon>
    </lineage>
</organism>
<dbReference type="InterPro" id="IPR000941">
    <property type="entry name" value="Enolase"/>
</dbReference>
<evidence type="ECO:0000256" key="4">
    <source>
        <dbReference type="ARBA" id="ARBA00023152"/>
    </source>
</evidence>
<dbReference type="PANTHER" id="PTHR11902">
    <property type="entry name" value="ENOLASE"/>
    <property type="match status" value="1"/>
</dbReference>
<dbReference type="AlphaFoldDB" id="A0A0H5R9E3"/>
<evidence type="ECO:0000259" key="6">
    <source>
        <dbReference type="SMART" id="SM01192"/>
    </source>
</evidence>
<feature type="domain" description="Enolase C-terminal TIM barrel" evidence="6">
    <location>
        <begin position="188"/>
        <end position="436"/>
    </location>
</feature>
<dbReference type="SUPFAM" id="SSF51604">
    <property type="entry name" value="Enolase C-terminal domain-like"/>
    <property type="match status" value="1"/>
</dbReference>
<name>A0A0H5R9E3_9EUKA</name>
<comment type="pathway">
    <text evidence="1">Carbohydrate degradation; glycolysis; pyruvate from D-glyceraldehyde 3-phosphate: step 4/5.</text>
</comment>
<comment type="similarity">
    <text evidence="2">Belongs to the enolase family.</text>
</comment>
<dbReference type="Gene3D" id="3.20.20.120">
    <property type="entry name" value="Enolase-like C-terminal domain"/>
    <property type="match status" value="1"/>
</dbReference>
<dbReference type="GO" id="GO:0006096">
    <property type="term" value="P:glycolytic process"/>
    <property type="evidence" value="ECO:0007669"/>
    <property type="project" value="UniProtKB-UniPathway"/>
</dbReference>
<dbReference type="InterPro" id="IPR020810">
    <property type="entry name" value="Enolase_C"/>
</dbReference>
<accession>A0A0H5R9E3</accession>
<evidence type="ECO:0000256" key="1">
    <source>
        <dbReference type="ARBA" id="ARBA00005031"/>
    </source>
</evidence>
<keyword evidence="5" id="KW-0456">Lyase</keyword>
<protein>
    <recommendedName>
        <fullName evidence="3">phosphopyruvate hydratase</fullName>
        <ecNumber evidence="3">4.2.1.11</ecNumber>
    </recommendedName>
</protein>
<proteinExistence type="inferred from homology"/>
<evidence type="ECO:0000256" key="3">
    <source>
        <dbReference type="ARBA" id="ARBA00012058"/>
    </source>
</evidence>
<dbReference type="GO" id="GO:0000287">
    <property type="term" value="F:magnesium ion binding"/>
    <property type="evidence" value="ECO:0007669"/>
    <property type="project" value="InterPro"/>
</dbReference>
<dbReference type="GO" id="GO:0000015">
    <property type="term" value="C:phosphopyruvate hydratase complex"/>
    <property type="evidence" value="ECO:0007669"/>
    <property type="project" value="InterPro"/>
</dbReference>
<evidence type="ECO:0000256" key="5">
    <source>
        <dbReference type="ARBA" id="ARBA00023239"/>
    </source>
</evidence>
<dbReference type="InterPro" id="IPR036849">
    <property type="entry name" value="Enolase-like_C_sf"/>
</dbReference>
<evidence type="ECO:0000256" key="2">
    <source>
        <dbReference type="ARBA" id="ARBA00009604"/>
    </source>
</evidence>
<dbReference type="GO" id="GO:0004634">
    <property type="term" value="F:phosphopyruvate hydratase activity"/>
    <property type="evidence" value="ECO:0007669"/>
    <property type="project" value="UniProtKB-EC"/>
</dbReference>